<gene>
    <name evidence="1" type="ORF">K441DRAFT_691227</name>
</gene>
<accession>A0ACC8ENZ7</accession>
<organism evidence="1 2">
    <name type="scientific">Cenococcum geophilum 1.58</name>
    <dbReference type="NCBI Taxonomy" id="794803"/>
    <lineage>
        <taxon>Eukaryota</taxon>
        <taxon>Fungi</taxon>
        <taxon>Dikarya</taxon>
        <taxon>Ascomycota</taxon>
        <taxon>Pezizomycotina</taxon>
        <taxon>Dothideomycetes</taxon>
        <taxon>Pleosporomycetidae</taxon>
        <taxon>Gloniales</taxon>
        <taxon>Gloniaceae</taxon>
        <taxon>Cenococcum</taxon>
    </lineage>
</organism>
<keyword evidence="2" id="KW-1185">Reference proteome</keyword>
<proteinExistence type="predicted"/>
<sequence>MRVGYAACLPTPNQEQLLVSAYFALFHCLRQRATSLTASPPPPILHLRAPHNIDQDTRAGELESGKRSMPGILIMNQNGAEGAGGVKEAQDRNGNPVASFSDMKTMVNGDRAIPRLDGPAEANNAATVNGKHLYTAGQVDIPSSLLDLPPEIRHITETYQPFSKLLTRVAQECFNSLSELLTRMAEMPVSQQPGGQLTNGVSSHAMTNGAGNTSTNNVHKKIMMMRFADDQRTRFIKLLVLSQWGRQAEEVGKLIDVVAWTREQEECYDHAAYWVGDLKLQMAGAKISNPDIKTALEVLSTGKTPWMPDVSTYYIPPEPLSPQKTLRLLRNINTLLSIRLNLHEELPRNLKNWSVASGRATFVIPSEFELDVSASSEDTSTPWYFIDIRLLFSPAPEIPDSQFRGIIEYQANHSLATSGLSGCYDLLHNFVLTHKIAVLKAQAFELSAANWAGSIRVEPVRRSLVVQYWTDVPGGKSWIEIGIMSGKSRNGKASWRGPGTSQLAVRWFRQGIEVKDTTLTFDWGALSMERMLRKVIALHTSHILETLQDRLITSAQANPNLSARATTSDSEPSDCVLEAALGNPMNKITVLIHPVTGRFAFRPCTAISARTEHEINYSKEPITDPSSRISSLLCSTLQNSIERQAQQLGWTKLSNLNLKNDAIKAAFEQDVIRQTFFRGQGWTSKWALAAVINLTGESWWIVELEDEVTGGSILTAKQIRINLELQRREPVSRIVLSRIERIAVAKISFSATIRVLRERNIPFSIRMQPLPSSNGTANPQTGLQIPMLFIKTPALLAQDGMRQNKWAQEGLRLVHHGFDASQGQVRHVVLGTMAKDMTTSLSKLLTTSNDVDVAFRDKGGFSILLRTPFGASFVDPLIERLRDIEQLRNFVTILQKRKLVCETVSLTKVVFRYSATLTATVLFNSGAPIRLQLAPENPHQRIRTLLSALMNDKQTNSAAVGVGLDNFTRCLISTLPLLRCFDAMEAANPGLTANPAIHPHDVYYYRLTYNNPLCSFDIRLNVQHDALKWHIDDNNNKPADERPALERPTPERPRAVVRNQGNDWIGVRTGIVAGLEAVEEAVKLLDEVVRGSAIEAPAAVPGDTSMKENEVAVKSETKGHPSERDVITID</sequence>
<protein>
    <submittedName>
        <fullName evidence="1">MED14-domain-containing protein</fullName>
    </submittedName>
</protein>
<reference evidence="1 2" key="1">
    <citation type="journal article" date="2016" name="Nat. Commun.">
        <title>Ectomycorrhizal ecology is imprinted in the genome of the dominant symbiotic fungus Cenococcum geophilum.</title>
        <authorList>
            <consortium name="DOE Joint Genome Institute"/>
            <person name="Peter M."/>
            <person name="Kohler A."/>
            <person name="Ohm R.A."/>
            <person name="Kuo A."/>
            <person name="Krutzmann J."/>
            <person name="Morin E."/>
            <person name="Arend M."/>
            <person name="Barry K.W."/>
            <person name="Binder M."/>
            <person name="Choi C."/>
            <person name="Clum A."/>
            <person name="Copeland A."/>
            <person name="Grisel N."/>
            <person name="Haridas S."/>
            <person name="Kipfer T."/>
            <person name="LaButti K."/>
            <person name="Lindquist E."/>
            <person name="Lipzen A."/>
            <person name="Maire R."/>
            <person name="Meier B."/>
            <person name="Mihaltcheva S."/>
            <person name="Molinier V."/>
            <person name="Murat C."/>
            <person name="Poggeler S."/>
            <person name="Quandt C.A."/>
            <person name="Sperisen C."/>
            <person name="Tritt A."/>
            <person name="Tisserant E."/>
            <person name="Crous P.W."/>
            <person name="Henrissat B."/>
            <person name="Nehls U."/>
            <person name="Egli S."/>
            <person name="Spatafora J.W."/>
            <person name="Grigoriev I.V."/>
            <person name="Martin F.M."/>
        </authorList>
    </citation>
    <scope>NUCLEOTIDE SEQUENCE [LARGE SCALE GENOMIC DNA]</scope>
    <source>
        <strain evidence="1 2">1.58</strain>
    </source>
</reference>
<evidence type="ECO:0000313" key="2">
    <source>
        <dbReference type="Proteomes" id="UP000250078"/>
    </source>
</evidence>
<dbReference type="Proteomes" id="UP000250078">
    <property type="component" value="Unassembled WGS sequence"/>
</dbReference>
<name>A0ACC8ENZ7_9PEZI</name>
<evidence type="ECO:0000313" key="1">
    <source>
        <dbReference type="EMBL" id="OCK87286.1"/>
    </source>
</evidence>
<dbReference type="EMBL" id="KV748263">
    <property type="protein sequence ID" value="OCK87286.1"/>
    <property type="molecule type" value="Genomic_DNA"/>
</dbReference>